<protein>
    <submittedName>
        <fullName evidence="1">1,2-phenylacetyl-CoA epoxidase subunit PaaC</fullName>
        <ecNumber evidence="1">1.14.13.149</ecNumber>
    </submittedName>
</protein>
<accession>A0ABV9GNH5</accession>
<reference evidence="2" key="1">
    <citation type="journal article" date="2019" name="Int. J. Syst. Evol. Microbiol.">
        <title>The Global Catalogue of Microorganisms (GCM) 10K type strain sequencing project: providing services to taxonomists for standard genome sequencing and annotation.</title>
        <authorList>
            <consortium name="The Broad Institute Genomics Platform"/>
            <consortium name="The Broad Institute Genome Sequencing Center for Infectious Disease"/>
            <person name="Wu L."/>
            <person name="Ma J."/>
        </authorList>
    </citation>
    <scope>NUCLEOTIDE SEQUENCE [LARGE SCALE GENOMIC DNA]</scope>
    <source>
        <strain evidence="2">CGMCC 1.16306</strain>
    </source>
</reference>
<dbReference type="PIRSF" id="PIRSF037834">
    <property type="entry name" value="PA_CoA_Oase3"/>
    <property type="match status" value="1"/>
</dbReference>
<comment type="caution">
    <text evidence="1">The sequence shown here is derived from an EMBL/GenBank/DDBJ whole genome shotgun (WGS) entry which is preliminary data.</text>
</comment>
<keyword evidence="2" id="KW-1185">Reference proteome</keyword>
<dbReference type="PANTHER" id="PTHR30458:SF0">
    <property type="entry name" value="1,2-PHENYLACETYL-COA EPOXIDASE, SUBUNIT C"/>
    <property type="match status" value="1"/>
</dbReference>
<evidence type="ECO:0000313" key="2">
    <source>
        <dbReference type="Proteomes" id="UP001596022"/>
    </source>
</evidence>
<proteinExistence type="predicted"/>
<sequence length="264" mass="30620">MTPEYKEALIQLLYQLADDNFIHAFRGSEWLGLAPHIEEDVAFSSINQDTMGHAVMYYRLLEALGEGQADDLAHKREARAFHNAVLLEFKNGKGEYLQHPEYDWAFTVVRHLVYAEFKKVRLDALALSSYEPLAETARKIKTEHYYHLMHWETWFTQLMSSTREARQRMTAAIERVWDDLDGLFTLGSYEEKMLAYHLVPHSKDIKMNALTRIQKLFDGVNYPLQRAPEMKNGNGRNGEHTSDLDHALSILSEVYRSDPLAKGW</sequence>
<dbReference type="InterPro" id="IPR007814">
    <property type="entry name" value="PaaA_PaaC"/>
</dbReference>
<dbReference type="InterPro" id="IPR012347">
    <property type="entry name" value="Ferritin-like"/>
</dbReference>
<dbReference type="InterPro" id="IPR009078">
    <property type="entry name" value="Ferritin-like_SF"/>
</dbReference>
<dbReference type="EMBL" id="JBHSFW010000005">
    <property type="protein sequence ID" value="MFC4619119.1"/>
    <property type="molecule type" value="Genomic_DNA"/>
</dbReference>
<organism evidence="1 2">
    <name type="scientific">Camelliibacillus cellulosilyticus</name>
    <dbReference type="NCBI Taxonomy" id="2174486"/>
    <lineage>
        <taxon>Bacteria</taxon>
        <taxon>Bacillati</taxon>
        <taxon>Bacillota</taxon>
        <taxon>Bacilli</taxon>
        <taxon>Bacillales</taxon>
        <taxon>Sporolactobacillaceae</taxon>
        <taxon>Camelliibacillus</taxon>
    </lineage>
</organism>
<evidence type="ECO:0000313" key="1">
    <source>
        <dbReference type="EMBL" id="MFC4619119.1"/>
    </source>
</evidence>
<keyword evidence="1" id="KW-0560">Oxidoreductase</keyword>
<dbReference type="RefSeq" id="WP_376846217.1">
    <property type="nucleotide sequence ID" value="NZ_JBHSFW010000005.1"/>
</dbReference>
<dbReference type="InterPro" id="IPR011882">
    <property type="entry name" value="PaaC"/>
</dbReference>
<dbReference type="PANTHER" id="PTHR30458">
    <property type="entry name" value="PHENYLACETIC ACID DEGRADATION PROTEIN PAA"/>
    <property type="match status" value="1"/>
</dbReference>
<dbReference type="Proteomes" id="UP001596022">
    <property type="component" value="Unassembled WGS sequence"/>
</dbReference>
<dbReference type="Pfam" id="PF05138">
    <property type="entry name" value="PaaA_PaaC"/>
    <property type="match status" value="1"/>
</dbReference>
<gene>
    <name evidence="1" type="primary">paaC</name>
    <name evidence="1" type="ORF">ACFO4N_10375</name>
</gene>
<dbReference type="Gene3D" id="1.20.1260.10">
    <property type="match status" value="1"/>
</dbReference>
<dbReference type="SUPFAM" id="SSF47240">
    <property type="entry name" value="Ferritin-like"/>
    <property type="match status" value="1"/>
</dbReference>
<dbReference type="EC" id="1.14.13.149" evidence="1"/>
<dbReference type="NCBIfam" id="TIGR02158">
    <property type="entry name" value="PA_CoA_Oxy3"/>
    <property type="match status" value="1"/>
</dbReference>
<dbReference type="GO" id="GO:0097266">
    <property type="term" value="F:phenylacetyl-CoA 1,2-epoxidase activity"/>
    <property type="evidence" value="ECO:0007669"/>
    <property type="project" value="UniProtKB-EC"/>
</dbReference>
<name>A0ABV9GNH5_9BACL</name>
<dbReference type="InterPro" id="IPR052703">
    <property type="entry name" value="Aromatic_CoA_ox/epox"/>
</dbReference>